<protein>
    <submittedName>
        <fullName evidence="9">V-type ATPase 116 kDa subunit</fullName>
    </submittedName>
</protein>
<feature type="transmembrane region" description="Helical" evidence="8">
    <location>
        <begin position="390"/>
        <end position="407"/>
    </location>
</feature>
<accession>F4LQ46</accession>
<comment type="similarity">
    <text evidence="2">Belongs to the V-ATPase 116 kDa subunit family.</text>
</comment>
<evidence type="ECO:0000256" key="3">
    <source>
        <dbReference type="ARBA" id="ARBA00022448"/>
    </source>
</evidence>
<gene>
    <name evidence="9" type="ordered locus">Trebr_1702</name>
</gene>
<keyword evidence="7 8" id="KW-0472">Membrane</keyword>
<evidence type="ECO:0000256" key="6">
    <source>
        <dbReference type="ARBA" id="ARBA00023065"/>
    </source>
</evidence>
<organism evidence="9 10">
    <name type="scientific">Treponema brennaborense (strain DSM 12168 / CIP 105900 / DD5/3)</name>
    <dbReference type="NCBI Taxonomy" id="906968"/>
    <lineage>
        <taxon>Bacteria</taxon>
        <taxon>Pseudomonadati</taxon>
        <taxon>Spirochaetota</taxon>
        <taxon>Spirochaetia</taxon>
        <taxon>Spirochaetales</taxon>
        <taxon>Treponemataceae</taxon>
        <taxon>Treponema</taxon>
    </lineage>
</organism>
<feature type="transmembrane region" description="Helical" evidence="8">
    <location>
        <begin position="575"/>
        <end position="593"/>
    </location>
</feature>
<sequence length="658" mass="72590">MARTTEMRLIELMILKEDISRVIEFLGKKGNFQFQSHMGEGSANSANPSKELFDKLQLARTYLGLPDNESYAPDAGLPSNDDFEAAGKLLAGIDALRQREAAASENAKRVGDAYSEALAFSNLKVPYAELDHLSFLSLRIGKIDPAVVDELIFDVGGRAVVVPLGEDKTRIMAATSKKGRFALDTELKKYGFVPLEVAKDFKGIPDDVLASLKVQSGETKKLLADIVAERKNYAETHCTQLRRLLGCFSIGMQVQQVQDKLEATQLVYRITGWIPAADSRQMMKDLDDLTEGRIAIRLYQPGEVPSIRDGREQVPVKLKHGKFVSSFERLVFSYGSPLYGTIDPTPLVAFFFTLLFGIMFGDAGQGLVFVLIGILLTANVIKWFPAWNKFGLIFVAIGCSSTVMGVLNGEFFGNGEVLVPLSRFLSGLFGEPRDHILHLMPSSGAIDKLFMFFAFTLAVGFIINSIGLIINIVNQFTLKRPGKALFGKTGLSGALFFWYVVFMAVRIAAFKIPPFWADWTVIGVTLFGVFMATPLERLIEGERPVFENGFGISVIEGAVEILEVISSYLSNSVSFLRVGAFALAHAVLGFIIFTMTDLIGGAGGFAVSLFGNVIVIVLEGMIVAIQVIRLQYYEFFSKFFTETGREFQPFSFRYKADK</sequence>
<dbReference type="AlphaFoldDB" id="F4LQ46"/>
<keyword evidence="10" id="KW-1185">Reference proteome</keyword>
<feature type="transmembrane region" description="Helical" evidence="8">
    <location>
        <begin position="485"/>
        <end position="509"/>
    </location>
</feature>
<feature type="transmembrane region" description="Helical" evidence="8">
    <location>
        <begin position="449"/>
        <end position="473"/>
    </location>
</feature>
<dbReference type="Pfam" id="PF01496">
    <property type="entry name" value="V_ATPase_I"/>
    <property type="match status" value="2"/>
</dbReference>
<proteinExistence type="inferred from homology"/>
<evidence type="ECO:0000256" key="7">
    <source>
        <dbReference type="ARBA" id="ARBA00023136"/>
    </source>
</evidence>
<evidence type="ECO:0000256" key="1">
    <source>
        <dbReference type="ARBA" id="ARBA00004141"/>
    </source>
</evidence>
<evidence type="ECO:0000256" key="8">
    <source>
        <dbReference type="SAM" id="Phobius"/>
    </source>
</evidence>
<keyword evidence="6" id="KW-0406">Ion transport</keyword>
<comment type="subcellular location">
    <subcellularLocation>
        <location evidence="1">Membrane</location>
        <topology evidence="1">Multi-pass membrane protein</topology>
    </subcellularLocation>
</comment>
<dbReference type="KEGG" id="tbe:Trebr_1702"/>
<name>F4LQ46_TREBD</name>
<dbReference type="PANTHER" id="PTHR11629">
    <property type="entry name" value="VACUOLAR PROTON ATPASES"/>
    <property type="match status" value="1"/>
</dbReference>
<dbReference type="EMBL" id="CP002696">
    <property type="protein sequence ID" value="AEE17124.1"/>
    <property type="molecule type" value="Genomic_DNA"/>
</dbReference>
<evidence type="ECO:0000256" key="4">
    <source>
        <dbReference type="ARBA" id="ARBA00022692"/>
    </source>
</evidence>
<feature type="transmembrane region" description="Helical" evidence="8">
    <location>
        <begin position="605"/>
        <end position="628"/>
    </location>
</feature>
<evidence type="ECO:0000313" key="9">
    <source>
        <dbReference type="EMBL" id="AEE17124.1"/>
    </source>
</evidence>
<dbReference type="STRING" id="906968.Trebr_1702"/>
<feature type="transmembrane region" description="Helical" evidence="8">
    <location>
        <begin position="347"/>
        <end position="378"/>
    </location>
</feature>
<dbReference type="eggNOG" id="COG1269">
    <property type="taxonomic scope" value="Bacteria"/>
</dbReference>
<evidence type="ECO:0000313" key="10">
    <source>
        <dbReference type="Proteomes" id="UP000006546"/>
    </source>
</evidence>
<dbReference type="PANTHER" id="PTHR11629:SF63">
    <property type="entry name" value="V-TYPE PROTON ATPASE SUBUNIT A"/>
    <property type="match status" value="1"/>
</dbReference>
<dbReference type="RefSeq" id="WP_013758829.1">
    <property type="nucleotide sequence ID" value="NC_015500.1"/>
</dbReference>
<reference evidence="10" key="1">
    <citation type="submission" date="2011-04" db="EMBL/GenBank/DDBJ databases">
        <title>The complete genome of Treponema brennaborense DSM 12168.</title>
        <authorList>
            <person name="Lucas S."/>
            <person name="Han J."/>
            <person name="Lapidus A."/>
            <person name="Bruce D."/>
            <person name="Goodwin L."/>
            <person name="Pitluck S."/>
            <person name="Peters L."/>
            <person name="Kyrpides N."/>
            <person name="Mavromatis K."/>
            <person name="Ivanova N."/>
            <person name="Mikhailova N."/>
            <person name="Pagani I."/>
            <person name="Teshima H."/>
            <person name="Detter J.C."/>
            <person name="Tapia R."/>
            <person name="Han C."/>
            <person name="Land M."/>
            <person name="Hauser L."/>
            <person name="Markowitz V."/>
            <person name="Cheng J.-F."/>
            <person name="Hugenholtz P."/>
            <person name="Woyke T."/>
            <person name="Wu D."/>
            <person name="Gronow S."/>
            <person name="Wellnitz S."/>
            <person name="Brambilla E."/>
            <person name="Klenk H.-P."/>
            <person name="Eisen J.A."/>
        </authorList>
    </citation>
    <scope>NUCLEOTIDE SEQUENCE [LARGE SCALE GENOMIC DNA]</scope>
    <source>
        <strain evidence="10">DSM 12168 / CIP 105900 / DD5/3</strain>
    </source>
</reference>
<dbReference type="GO" id="GO:0007035">
    <property type="term" value="P:vacuolar acidification"/>
    <property type="evidence" value="ECO:0007669"/>
    <property type="project" value="TreeGrafter"/>
</dbReference>
<evidence type="ECO:0000256" key="5">
    <source>
        <dbReference type="ARBA" id="ARBA00022989"/>
    </source>
</evidence>
<dbReference type="GO" id="GO:0046961">
    <property type="term" value="F:proton-transporting ATPase activity, rotational mechanism"/>
    <property type="evidence" value="ECO:0007669"/>
    <property type="project" value="InterPro"/>
</dbReference>
<keyword evidence="4 8" id="KW-0812">Transmembrane</keyword>
<dbReference type="HOGENOM" id="CLU_025558_0_1_12"/>
<dbReference type="GO" id="GO:0051117">
    <property type="term" value="F:ATPase binding"/>
    <property type="evidence" value="ECO:0007669"/>
    <property type="project" value="TreeGrafter"/>
</dbReference>
<dbReference type="GO" id="GO:0016471">
    <property type="term" value="C:vacuolar proton-transporting V-type ATPase complex"/>
    <property type="evidence" value="ECO:0007669"/>
    <property type="project" value="TreeGrafter"/>
</dbReference>
<keyword evidence="3" id="KW-0813">Transport</keyword>
<dbReference type="Proteomes" id="UP000006546">
    <property type="component" value="Chromosome"/>
</dbReference>
<dbReference type="InterPro" id="IPR002490">
    <property type="entry name" value="V-ATPase_116kDa_su"/>
</dbReference>
<dbReference type="OrthoDB" id="9803814at2"/>
<dbReference type="GO" id="GO:0033179">
    <property type="term" value="C:proton-transporting V-type ATPase, V0 domain"/>
    <property type="evidence" value="ECO:0007669"/>
    <property type="project" value="InterPro"/>
</dbReference>
<keyword evidence="5 8" id="KW-1133">Transmembrane helix</keyword>
<evidence type="ECO:0000256" key="2">
    <source>
        <dbReference type="ARBA" id="ARBA00009904"/>
    </source>
</evidence>
<feature type="transmembrane region" description="Helical" evidence="8">
    <location>
        <begin position="515"/>
        <end position="533"/>
    </location>
</feature>